<dbReference type="Pfam" id="PF01037">
    <property type="entry name" value="AsnC_trans_reg"/>
    <property type="match status" value="1"/>
</dbReference>
<keyword evidence="3" id="KW-0804">Transcription</keyword>
<dbReference type="Gene3D" id="3.30.70.920">
    <property type="match status" value="1"/>
</dbReference>
<name>A0A9D2CFJ5_9FIRM</name>
<evidence type="ECO:0000256" key="3">
    <source>
        <dbReference type="ARBA" id="ARBA00023163"/>
    </source>
</evidence>
<dbReference type="InterPro" id="IPR011991">
    <property type="entry name" value="ArsR-like_HTH"/>
</dbReference>
<dbReference type="InterPro" id="IPR000485">
    <property type="entry name" value="AsnC-type_HTH_dom"/>
</dbReference>
<dbReference type="InterPro" id="IPR019885">
    <property type="entry name" value="Tscrpt_reg_HTH_AsnC-type_CS"/>
</dbReference>
<dbReference type="PROSITE" id="PS50956">
    <property type="entry name" value="HTH_ASNC_2"/>
    <property type="match status" value="1"/>
</dbReference>
<feature type="domain" description="HTH asnC-type" evidence="4">
    <location>
        <begin position="6"/>
        <end position="67"/>
    </location>
</feature>
<dbReference type="PRINTS" id="PR00033">
    <property type="entry name" value="HTHASNC"/>
</dbReference>
<dbReference type="InterPro" id="IPR019887">
    <property type="entry name" value="Tscrpt_reg_AsnC/Lrp_C"/>
</dbReference>
<dbReference type="PANTHER" id="PTHR30154:SF34">
    <property type="entry name" value="TRANSCRIPTIONAL REGULATOR AZLB"/>
    <property type="match status" value="1"/>
</dbReference>
<dbReference type="InterPro" id="IPR036388">
    <property type="entry name" value="WH-like_DNA-bd_sf"/>
</dbReference>
<evidence type="ECO:0000313" key="6">
    <source>
        <dbReference type="Proteomes" id="UP000886824"/>
    </source>
</evidence>
<dbReference type="AlphaFoldDB" id="A0A9D2CFJ5"/>
<dbReference type="InterPro" id="IPR011008">
    <property type="entry name" value="Dimeric_a/b-barrel"/>
</dbReference>
<comment type="caution">
    <text evidence="5">The sequence shown here is derived from an EMBL/GenBank/DDBJ whole genome shotgun (WGS) entry which is preliminary data.</text>
</comment>
<dbReference type="InterPro" id="IPR019888">
    <property type="entry name" value="Tscrpt_reg_AsnC-like"/>
</dbReference>
<accession>A0A9D2CFJ5</accession>
<dbReference type="PANTHER" id="PTHR30154">
    <property type="entry name" value="LEUCINE-RESPONSIVE REGULATORY PROTEIN"/>
    <property type="match status" value="1"/>
</dbReference>
<organism evidence="5 6">
    <name type="scientific">Candidatus Intestinimonas merdavium</name>
    <dbReference type="NCBI Taxonomy" id="2838622"/>
    <lineage>
        <taxon>Bacteria</taxon>
        <taxon>Bacillati</taxon>
        <taxon>Bacillota</taxon>
        <taxon>Clostridia</taxon>
        <taxon>Eubacteriales</taxon>
        <taxon>Intestinimonas</taxon>
    </lineage>
</organism>
<evidence type="ECO:0000259" key="4">
    <source>
        <dbReference type="PROSITE" id="PS50956"/>
    </source>
</evidence>
<reference evidence="5" key="2">
    <citation type="submission" date="2021-04" db="EMBL/GenBank/DDBJ databases">
        <authorList>
            <person name="Gilroy R."/>
        </authorList>
    </citation>
    <scope>NUCLEOTIDE SEQUENCE</scope>
    <source>
        <strain evidence="5">CHK33-7979</strain>
    </source>
</reference>
<dbReference type="GO" id="GO:0005829">
    <property type="term" value="C:cytosol"/>
    <property type="evidence" value="ECO:0007669"/>
    <property type="project" value="TreeGrafter"/>
</dbReference>
<sequence length="152" mass="16947">MNSKGLDHVDQQILNLLVENARASLIEIAEQVGLSRAAVKNRIDALEKGGVIEQYTVVLDPEKVGRNVSVFFDIRVSPSCLHQVADALAAEEAVTDMYLMTGESKLHVHAVLEMNQDLERFVLEKLYPLPGIEHVSSELIISRLKTRKGMRI</sequence>
<gene>
    <name evidence="5" type="ORF">H9826_11380</name>
</gene>
<dbReference type="SUPFAM" id="SSF54909">
    <property type="entry name" value="Dimeric alpha+beta barrel"/>
    <property type="match status" value="1"/>
</dbReference>
<dbReference type="Pfam" id="PF13412">
    <property type="entry name" value="HTH_24"/>
    <property type="match status" value="1"/>
</dbReference>
<keyword evidence="1" id="KW-0805">Transcription regulation</keyword>
<protein>
    <submittedName>
        <fullName evidence="5">Lrp/AsnC family transcriptional regulator</fullName>
    </submittedName>
</protein>
<dbReference type="EMBL" id="DXCX01000123">
    <property type="protein sequence ID" value="HIY74549.1"/>
    <property type="molecule type" value="Genomic_DNA"/>
</dbReference>
<evidence type="ECO:0000256" key="2">
    <source>
        <dbReference type="ARBA" id="ARBA00023125"/>
    </source>
</evidence>
<proteinExistence type="predicted"/>
<evidence type="ECO:0000313" key="5">
    <source>
        <dbReference type="EMBL" id="HIY74549.1"/>
    </source>
</evidence>
<keyword evidence="2" id="KW-0238">DNA-binding</keyword>
<dbReference type="SMART" id="SM00344">
    <property type="entry name" value="HTH_ASNC"/>
    <property type="match status" value="1"/>
</dbReference>
<dbReference type="GO" id="GO:0043200">
    <property type="term" value="P:response to amino acid"/>
    <property type="evidence" value="ECO:0007669"/>
    <property type="project" value="TreeGrafter"/>
</dbReference>
<dbReference type="SUPFAM" id="SSF46785">
    <property type="entry name" value="Winged helix' DNA-binding domain"/>
    <property type="match status" value="1"/>
</dbReference>
<reference evidence="5" key="1">
    <citation type="journal article" date="2021" name="PeerJ">
        <title>Extensive microbial diversity within the chicken gut microbiome revealed by metagenomics and culture.</title>
        <authorList>
            <person name="Gilroy R."/>
            <person name="Ravi A."/>
            <person name="Getino M."/>
            <person name="Pursley I."/>
            <person name="Horton D.L."/>
            <person name="Alikhan N.F."/>
            <person name="Baker D."/>
            <person name="Gharbi K."/>
            <person name="Hall N."/>
            <person name="Watson M."/>
            <person name="Adriaenssens E.M."/>
            <person name="Foster-Nyarko E."/>
            <person name="Jarju S."/>
            <person name="Secka A."/>
            <person name="Antonio M."/>
            <person name="Oren A."/>
            <person name="Chaudhuri R.R."/>
            <person name="La Ragione R."/>
            <person name="Hildebrand F."/>
            <person name="Pallen M.J."/>
        </authorList>
    </citation>
    <scope>NUCLEOTIDE SEQUENCE</scope>
    <source>
        <strain evidence="5">CHK33-7979</strain>
    </source>
</reference>
<dbReference type="Proteomes" id="UP000886824">
    <property type="component" value="Unassembled WGS sequence"/>
</dbReference>
<dbReference type="InterPro" id="IPR036390">
    <property type="entry name" value="WH_DNA-bd_sf"/>
</dbReference>
<dbReference type="CDD" id="cd00090">
    <property type="entry name" value="HTH_ARSR"/>
    <property type="match status" value="1"/>
</dbReference>
<dbReference type="PROSITE" id="PS00519">
    <property type="entry name" value="HTH_ASNC_1"/>
    <property type="match status" value="1"/>
</dbReference>
<evidence type="ECO:0000256" key="1">
    <source>
        <dbReference type="ARBA" id="ARBA00023015"/>
    </source>
</evidence>
<dbReference type="Gene3D" id="1.10.10.10">
    <property type="entry name" value="Winged helix-like DNA-binding domain superfamily/Winged helix DNA-binding domain"/>
    <property type="match status" value="1"/>
</dbReference>
<dbReference type="GO" id="GO:0043565">
    <property type="term" value="F:sequence-specific DNA binding"/>
    <property type="evidence" value="ECO:0007669"/>
    <property type="project" value="InterPro"/>
</dbReference>